<gene>
    <name evidence="2" type="ORF">Poly21_21120</name>
</gene>
<evidence type="ECO:0000313" key="3">
    <source>
        <dbReference type="Proteomes" id="UP000319908"/>
    </source>
</evidence>
<sequence>MHSTIALAPHLNGPDSRLASDAQTDAMEGNFSVDVIRLALRALVAAHLTALQQLSTILEDERSSLHRLRPRKLETLRAGLPSQGLDFRDPANEN</sequence>
<dbReference type="RefSeq" id="WP_302118323.1">
    <property type="nucleotide sequence ID" value="NZ_SJPU01000001.1"/>
</dbReference>
<dbReference type="Proteomes" id="UP000319908">
    <property type="component" value="Unassembled WGS sequence"/>
</dbReference>
<name>A0A5C6C5R0_9BACT</name>
<accession>A0A5C6C5R0</accession>
<organism evidence="2 3">
    <name type="scientific">Allorhodopirellula heiligendammensis</name>
    <dbReference type="NCBI Taxonomy" id="2714739"/>
    <lineage>
        <taxon>Bacteria</taxon>
        <taxon>Pseudomonadati</taxon>
        <taxon>Planctomycetota</taxon>
        <taxon>Planctomycetia</taxon>
        <taxon>Pirellulales</taxon>
        <taxon>Pirellulaceae</taxon>
        <taxon>Allorhodopirellula</taxon>
    </lineage>
</organism>
<feature type="region of interest" description="Disordered" evidence="1">
    <location>
        <begin position="1"/>
        <end position="21"/>
    </location>
</feature>
<keyword evidence="3" id="KW-1185">Reference proteome</keyword>
<evidence type="ECO:0000256" key="1">
    <source>
        <dbReference type="SAM" id="MobiDB-lite"/>
    </source>
</evidence>
<dbReference type="AlphaFoldDB" id="A0A5C6C5R0"/>
<comment type="caution">
    <text evidence="2">The sequence shown here is derived from an EMBL/GenBank/DDBJ whole genome shotgun (WGS) entry which is preliminary data.</text>
</comment>
<reference evidence="2 3" key="1">
    <citation type="journal article" date="2020" name="Antonie Van Leeuwenhoek">
        <title>Rhodopirellula heiligendammensis sp. nov., Rhodopirellula pilleata sp. nov., and Rhodopirellula solitaria sp. nov. isolated from natural or artificial marine surfaces in Northern Germany and California, USA, and emended description of the genus Rhodopirellula.</title>
        <authorList>
            <person name="Kallscheuer N."/>
            <person name="Wiegand S."/>
            <person name="Jogler M."/>
            <person name="Boedeker C."/>
            <person name="Peeters S.H."/>
            <person name="Rast P."/>
            <person name="Heuer A."/>
            <person name="Jetten M.S.M."/>
            <person name="Rohde M."/>
            <person name="Jogler C."/>
        </authorList>
    </citation>
    <scope>NUCLEOTIDE SEQUENCE [LARGE SCALE GENOMIC DNA]</scope>
    <source>
        <strain evidence="2 3">Poly21</strain>
    </source>
</reference>
<protein>
    <submittedName>
        <fullName evidence="2">Uncharacterized protein</fullName>
    </submittedName>
</protein>
<dbReference type="EMBL" id="SJPU01000001">
    <property type="protein sequence ID" value="TWU19933.1"/>
    <property type="molecule type" value="Genomic_DNA"/>
</dbReference>
<evidence type="ECO:0000313" key="2">
    <source>
        <dbReference type="EMBL" id="TWU19933.1"/>
    </source>
</evidence>
<proteinExistence type="predicted"/>